<keyword evidence="2" id="KW-1185">Reference proteome</keyword>
<protein>
    <submittedName>
        <fullName evidence="1">Uncharacterized protein</fullName>
    </submittedName>
</protein>
<dbReference type="Proteomes" id="UP000316649">
    <property type="component" value="Unassembled WGS sequence"/>
</dbReference>
<organism evidence="1 2">
    <name type="scientific">Sedimenticola selenatireducens</name>
    <dbReference type="NCBI Taxonomy" id="191960"/>
    <lineage>
        <taxon>Bacteria</taxon>
        <taxon>Pseudomonadati</taxon>
        <taxon>Pseudomonadota</taxon>
        <taxon>Gammaproteobacteria</taxon>
        <taxon>Chromatiales</taxon>
        <taxon>Sedimenticolaceae</taxon>
        <taxon>Sedimenticola</taxon>
    </lineage>
</organism>
<proteinExistence type="predicted"/>
<gene>
    <name evidence="1" type="ORF">FHP88_09905</name>
</gene>
<dbReference type="RefSeq" id="WP_144358881.1">
    <property type="nucleotide sequence ID" value="NZ_VMNH01000009.1"/>
</dbReference>
<dbReference type="OrthoDB" id="7059930at2"/>
<accession>A0A557SD11</accession>
<reference evidence="1 2" key="1">
    <citation type="submission" date="2019-07" db="EMBL/GenBank/DDBJ databases">
        <title>The pathways for chlorine oxyanion respiration interact through the shared metabolite chlorate.</title>
        <authorList>
            <person name="Barnum T.P."/>
            <person name="Cheng Y."/>
            <person name="Hill K.A."/>
            <person name="Lucas L.N."/>
            <person name="Carlson H.K."/>
            <person name="Coates J.D."/>
        </authorList>
    </citation>
    <scope>NUCLEOTIDE SEQUENCE [LARGE SCALE GENOMIC DNA]</scope>
    <source>
        <strain evidence="1 2">BK-1</strain>
    </source>
</reference>
<comment type="caution">
    <text evidence="1">The sequence shown here is derived from an EMBL/GenBank/DDBJ whole genome shotgun (WGS) entry which is preliminary data.</text>
</comment>
<evidence type="ECO:0000313" key="1">
    <source>
        <dbReference type="EMBL" id="TVO75308.1"/>
    </source>
</evidence>
<evidence type="ECO:0000313" key="2">
    <source>
        <dbReference type="Proteomes" id="UP000316649"/>
    </source>
</evidence>
<dbReference type="EMBL" id="VMNH01000009">
    <property type="protein sequence ID" value="TVO75308.1"/>
    <property type="molecule type" value="Genomic_DNA"/>
</dbReference>
<dbReference type="AlphaFoldDB" id="A0A557SD11"/>
<sequence>MPDQEQITLQISAAQIEQFCTELCRGSSNVSRKHATLIALEGIITRYSSTDTYSAPFHKILSIIQDYSEQTREQLLNEYADELIPALAEQNPRSISRVHESLSRNGFDLILDRVLNNFNAQHLASLKKWIDGWCGEAETKALAASGFPDALNFKGAGIALADYRAMSELKRKLSTL</sequence>
<name>A0A557SD11_9GAMM</name>